<dbReference type="CDD" id="cd00200">
    <property type="entry name" value="WD40"/>
    <property type="match status" value="2"/>
</dbReference>
<reference evidence="5 6" key="1">
    <citation type="journal article" date="2007" name="Appl. Environ. Microbiol.">
        <title>Genome sequence of the cellulolytic gliding bacterium Cytophaga hutchinsonii.</title>
        <authorList>
            <person name="Xie G."/>
            <person name="Bruce D.C."/>
            <person name="Challacombe J.F."/>
            <person name="Chertkov O."/>
            <person name="Detter J.C."/>
            <person name="Gilna P."/>
            <person name="Han C.S."/>
            <person name="Lucas S."/>
            <person name="Misra M."/>
            <person name="Myers G.L."/>
            <person name="Richardson P."/>
            <person name="Tapia R."/>
            <person name="Thayer N."/>
            <person name="Thompson L.S."/>
            <person name="Brettin T.S."/>
            <person name="Henrissat B."/>
            <person name="Wilson D.B."/>
            <person name="McBride M.J."/>
        </authorList>
    </citation>
    <scope>NUCLEOTIDE SEQUENCE [LARGE SCALE GENOMIC DNA]</scope>
    <source>
        <strain evidence="6">ATCC 33406 / DSM 1761 / CIP 103989 / NBRC 15051 / NCIMB 9469 / D465</strain>
    </source>
</reference>
<dbReference type="AlphaFoldDB" id="A0A6N4SWH1"/>
<feature type="repeat" description="WD" evidence="3">
    <location>
        <begin position="546"/>
        <end position="587"/>
    </location>
</feature>
<keyword evidence="6" id="KW-1185">Reference proteome</keyword>
<dbReference type="InterPro" id="IPR001680">
    <property type="entry name" value="WD40_rpt"/>
</dbReference>
<dbReference type="InterPro" id="IPR011600">
    <property type="entry name" value="Pept_C14_caspase"/>
</dbReference>
<dbReference type="InterPro" id="IPR019775">
    <property type="entry name" value="WD40_repeat_CS"/>
</dbReference>
<dbReference type="SUPFAM" id="SSF52129">
    <property type="entry name" value="Caspase-like"/>
    <property type="match status" value="1"/>
</dbReference>
<feature type="repeat" description="WD" evidence="3">
    <location>
        <begin position="95"/>
        <end position="136"/>
    </location>
</feature>
<gene>
    <name evidence="5" type="ordered locus">CHU_3660</name>
</gene>
<evidence type="ECO:0000259" key="4">
    <source>
        <dbReference type="Pfam" id="PF00656"/>
    </source>
</evidence>
<evidence type="ECO:0000313" key="6">
    <source>
        <dbReference type="Proteomes" id="UP000001822"/>
    </source>
</evidence>
<dbReference type="InterPro" id="IPR015943">
    <property type="entry name" value="WD40/YVTN_repeat-like_dom_sf"/>
</dbReference>
<feature type="repeat" description="WD" evidence="3">
    <location>
        <begin position="630"/>
        <end position="671"/>
    </location>
</feature>
<dbReference type="PANTHER" id="PTHR19879">
    <property type="entry name" value="TRANSCRIPTION INITIATION FACTOR TFIID"/>
    <property type="match status" value="1"/>
</dbReference>
<dbReference type="PROSITE" id="PS50082">
    <property type="entry name" value="WD_REPEATS_2"/>
    <property type="match status" value="7"/>
</dbReference>
<dbReference type="EMBL" id="CP000383">
    <property type="protein sequence ID" value="ABG60893.1"/>
    <property type="molecule type" value="Genomic_DNA"/>
</dbReference>
<name>A0A6N4SWH1_CYTH3</name>
<dbReference type="Gene3D" id="2.130.10.10">
    <property type="entry name" value="YVTN repeat-like/Quinoprotein amine dehydrogenase"/>
    <property type="match status" value="4"/>
</dbReference>
<evidence type="ECO:0000256" key="3">
    <source>
        <dbReference type="PROSITE-ProRule" id="PRU00221"/>
    </source>
</evidence>
<feature type="domain" description="Peptidase C14 caspase" evidence="4">
    <location>
        <begin position="855"/>
        <end position="1069"/>
    </location>
</feature>
<accession>A0A6N4SWH1</accession>
<evidence type="ECO:0000313" key="5">
    <source>
        <dbReference type="EMBL" id="ABG60893.1"/>
    </source>
</evidence>
<dbReference type="PROSITE" id="PS50294">
    <property type="entry name" value="WD_REPEATS_REGION"/>
    <property type="match status" value="7"/>
</dbReference>
<dbReference type="SUPFAM" id="SSF50998">
    <property type="entry name" value="Quinoprotein alcohol dehydrogenase-like"/>
    <property type="match status" value="1"/>
</dbReference>
<dbReference type="Proteomes" id="UP000001822">
    <property type="component" value="Chromosome"/>
</dbReference>
<dbReference type="PANTHER" id="PTHR19879:SF9">
    <property type="entry name" value="TRANSCRIPTION INITIATION FACTOR TFIID SUBUNIT 5"/>
    <property type="match status" value="1"/>
</dbReference>
<dbReference type="InterPro" id="IPR020472">
    <property type="entry name" value="WD40_PAC1"/>
</dbReference>
<dbReference type="InterPro" id="IPR029030">
    <property type="entry name" value="Caspase-like_dom_sf"/>
</dbReference>
<dbReference type="InterPro" id="IPR036322">
    <property type="entry name" value="WD40_repeat_dom_sf"/>
</dbReference>
<protein>
    <submittedName>
        <fullName evidence="5">WD-40 repeat-containing protein</fullName>
    </submittedName>
</protein>
<dbReference type="SMART" id="SM00320">
    <property type="entry name" value="WD40"/>
    <property type="match status" value="11"/>
</dbReference>
<dbReference type="Pfam" id="PF00656">
    <property type="entry name" value="Peptidase_C14"/>
    <property type="match status" value="1"/>
</dbReference>
<dbReference type="Gene3D" id="3.40.50.1460">
    <property type="match status" value="1"/>
</dbReference>
<dbReference type="GO" id="GO:0006508">
    <property type="term" value="P:proteolysis"/>
    <property type="evidence" value="ECO:0007669"/>
    <property type="project" value="InterPro"/>
</dbReference>
<keyword evidence="1 3" id="KW-0853">WD repeat</keyword>
<feature type="repeat" description="WD" evidence="3">
    <location>
        <begin position="588"/>
        <end position="629"/>
    </location>
</feature>
<sequence>MQVYIPDKPYEIFSLTYCFETIYNMKQRTFVLLFFILTLSSYAQTLKLETVIQKGHSASVKAVAVSPDGKILATGSRDKSVKLWDQQSGMEIRSLIGHDHTVNGLAFSPDGKLLATSSADGTARVWDILTGKEIFTSPKNSKYITDVAFNPDGKSFAYAGYPDSASIYAIPSGKLIKRLEVNADQGSGYGISLKYSNDGKWLAIGEDNKTANVYRTSDWHLAYTFKPAEGWCGGCGTYVEFSRDNKSLFKIAHNDKLSQYDLQTGSLIKTFGEPVDYLRGITLTKDGQHVIAASDSMLYNYTITSKTVVAYKLYLSETVNDIALSLDEKEILVASDNMTAWALEAASGKVIRTYQGALQEQDKGGLNYNADNYWEYNIARYLRLKNELLLTKDDNNFITGKTGVNAIQWNISTGAPNKLYEGHTKAVISMDQSADGSILATADGAGEVFLWNTKTGALINRIKPHTEPIFDVSLSRDGKYVATGSWDASIEVYDVQTGEVSSDMYLKENSCYSISFTPNGLYLLCGRLDKSLELREPDSKKVVLSFIGHTDVVSSIAFGADPNKALTASWDGTARIWDVTTGMMLQKFKGARGMLHSAIYSTDSKKIITGGDDRIIRIWDIQSGQVLKTLNGHQSEITSLSLSKDGKMLVSYSTDGVVKFWNLESGLEFYEHVHISSREWMARTPQGYFSATEQARADIHFVKGMDVYAPDQFFEYYRPDLIQQIFLNRGSSPTGMQNVENSLQLSPPPLIKLACIPNADGLQATLNIKVMDEGGGLSEIRLAHNGKNMAVALDPKKVVEGKGNSYIYSVPVSLVRGTNQFSGIAVSKGKIESAASLVSVVSDKAPSAAVCHVFAIGIDTYKNPAYTLNYAREDAEAFAESVKRNGANLYQKVIVHGLYDAAATRQNVLDTLKSLEAHIALNDVFIFYYAGHGSMVDQNFYFIPTECTSMYQATANNALSAETIQAGFKNIKALKQIIIMDACQSGGSVEVLAMRGANEEKAFAQLSRGAGIHVMASAGSEQNAKEILELKHGLFTYVLLEALNGKADGAPKDGKITIYELKSYLDDQVPELNSKYSGKIQFPYTFSRGSDFPIVLE</sequence>
<dbReference type="PRINTS" id="PR00320">
    <property type="entry name" value="GPROTEINBRPT"/>
</dbReference>
<dbReference type="GO" id="GO:0004197">
    <property type="term" value="F:cysteine-type endopeptidase activity"/>
    <property type="evidence" value="ECO:0007669"/>
    <property type="project" value="InterPro"/>
</dbReference>
<keyword evidence="2" id="KW-0677">Repeat</keyword>
<proteinExistence type="predicted"/>
<dbReference type="Pfam" id="PF00400">
    <property type="entry name" value="WD40"/>
    <property type="match status" value="7"/>
</dbReference>
<dbReference type="InterPro" id="IPR011047">
    <property type="entry name" value="Quinoprotein_ADH-like_sf"/>
</dbReference>
<feature type="repeat" description="WD" evidence="3">
    <location>
        <begin position="462"/>
        <end position="503"/>
    </location>
</feature>
<dbReference type="KEGG" id="chu:CHU_3660"/>
<evidence type="ECO:0000256" key="2">
    <source>
        <dbReference type="ARBA" id="ARBA00022737"/>
    </source>
</evidence>
<dbReference type="PROSITE" id="PS00678">
    <property type="entry name" value="WD_REPEATS_1"/>
    <property type="match status" value="3"/>
</dbReference>
<evidence type="ECO:0000256" key="1">
    <source>
        <dbReference type="ARBA" id="ARBA00022574"/>
    </source>
</evidence>
<feature type="repeat" description="WD" evidence="3">
    <location>
        <begin position="53"/>
        <end position="94"/>
    </location>
</feature>
<feature type="repeat" description="WD" evidence="3">
    <location>
        <begin position="420"/>
        <end position="461"/>
    </location>
</feature>
<organism evidence="5 6">
    <name type="scientific">Cytophaga hutchinsonii (strain ATCC 33406 / DSM 1761 / CIP 103989 / NBRC 15051 / NCIMB 9469 / D465)</name>
    <dbReference type="NCBI Taxonomy" id="269798"/>
    <lineage>
        <taxon>Bacteria</taxon>
        <taxon>Pseudomonadati</taxon>
        <taxon>Bacteroidota</taxon>
        <taxon>Cytophagia</taxon>
        <taxon>Cytophagales</taxon>
        <taxon>Cytophagaceae</taxon>
        <taxon>Cytophaga</taxon>
    </lineage>
</organism>
<dbReference type="SUPFAM" id="SSF50978">
    <property type="entry name" value="WD40 repeat-like"/>
    <property type="match status" value="1"/>
</dbReference>